<organism evidence="8 9">
    <name type="scientific">Ensete ventricosum</name>
    <name type="common">Abyssinian banana</name>
    <name type="synonym">Musa ensete</name>
    <dbReference type="NCBI Taxonomy" id="4639"/>
    <lineage>
        <taxon>Eukaryota</taxon>
        <taxon>Viridiplantae</taxon>
        <taxon>Streptophyta</taxon>
        <taxon>Embryophyta</taxon>
        <taxon>Tracheophyta</taxon>
        <taxon>Spermatophyta</taxon>
        <taxon>Magnoliopsida</taxon>
        <taxon>Liliopsida</taxon>
        <taxon>Zingiberales</taxon>
        <taxon>Musaceae</taxon>
        <taxon>Ensete</taxon>
    </lineage>
</organism>
<keyword evidence="6" id="KW-1133">Transmembrane helix</keyword>
<sequence length="83" mass="9158">MKKAWEVAQAPFKNLLMMGFMMWMAGSTVHLFSIGITFSALWQPISALQGVGKEIFILLLADAFESLLLVQEVEYSGGGLPIH</sequence>
<name>A0A427B0T7_ENSVE</name>
<reference evidence="8 9" key="1">
    <citation type="journal article" date="2014" name="Agronomy (Basel)">
        <title>A Draft Genome Sequence for Ensete ventricosum, the Drought-Tolerant Tree Against Hunger.</title>
        <authorList>
            <person name="Harrison J."/>
            <person name="Moore K.A."/>
            <person name="Paszkiewicz K."/>
            <person name="Jones T."/>
            <person name="Grant M."/>
            <person name="Ambacheew D."/>
            <person name="Muzemil S."/>
            <person name="Studholme D.J."/>
        </authorList>
    </citation>
    <scope>NUCLEOTIDE SEQUENCE [LARGE SCALE GENOMIC DNA]</scope>
</reference>
<keyword evidence="7" id="KW-0472">Membrane</keyword>
<evidence type="ECO:0000313" key="8">
    <source>
        <dbReference type="EMBL" id="RRT82045.1"/>
    </source>
</evidence>
<dbReference type="GO" id="GO:0005789">
    <property type="term" value="C:endoplasmic reticulum membrane"/>
    <property type="evidence" value="ECO:0007669"/>
    <property type="project" value="UniProtKB-SubCell"/>
</dbReference>
<evidence type="ECO:0000256" key="6">
    <source>
        <dbReference type="ARBA" id="ARBA00022989"/>
    </source>
</evidence>
<comment type="similarity">
    <text evidence="2">Belongs to the EMC4 family.</text>
</comment>
<dbReference type="Proteomes" id="UP000287651">
    <property type="component" value="Unassembled WGS sequence"/>
</dbReference>
<proteinExistence type="inferred from homology"/>
<dbReference type="PANTHER" id="PTHR19315">
    <property type="entry name" value="ER MEMBRANE PROTEIN COMPLEX SUBUNIT 4"/>
    <property type="match status" value="1"/>
</dbReference>
<dbReference type="Pfam" id="PF06417">
    <property type="entry name" value="EMC4"/>
    <property type="match status" value="1"/>
</dbReference>
<evidence type="ECO:0000256" key="3">
    <source>
        <dbReference type="ARBA" id="ARBA00020820"/>
    </source>
</evidence>
<comment type="caution">
    <text evidence="8">The sequence shown here is derived from an EMBL/GenBank/DDBJ whole genome shotgun (WGS) entry which is preliminary data.</text>
</comment>
<keyword evidence="5" id="KW-0256">Endoplasmic reticulum</keyword>
<accession>A0A427B0T7</accession>
<dbReference type="InterPro" id="IPR009445">
    <property type="entry name" value="TMEM85/Emc4"/>
</dbReference>
<gene>
    <name evidence="8" type="ORF">B296_00005076</name>
</gene>
<evidence type="ECO:0000256" key="5">
    <source>
        <dbReference type="ARBA" id="ARBA00022824"/>
    </source>
</evidence>
<keyword evidence="4" id="KW-0812">Transmembrane</keyword>
<evidence type="ECO:0000256" key="4">
    <source>
        <dbReference type="ARBA" id="ARBA00022692"/>
    </source>
</evidence>
<evidence type="ECO:0000313" key="9">
    <source>
        <dbReference type="Proteomes" id="UP000287651"/>
    </source>
</evidence>
<protein>
    <recommendedName>
        <fullName evidence="3">ER membrane protein complex subunit 4</fullName>
    </recommendedName>
</protein>
<comment type="subcellular location">
    <subcellularLocation>
        <location evidence="1">Endoplasmic reticulum membrane</location>
        <topology evidence="1">Multi-pass membrane protein</topology>
    </subcellularLocation>
</comment>
<evidence type="ECO:0000256" key="2">
    <source>
        <dbReference type="ARBA" id="ARBA00007715"/>
    </source>
</evidence>
<evidence type="ECO:0000256" key="7">
    <source>
        <dbReference type="ARBA" id="ARBA00023136"/>
    </source>
</evidence>
<dbReference type="AlphaFoldDB" id="A0A427B0T7"/>
<dbReference type="EMBL" id="AMZH03000770">
    <property type="protein sequence ID" value="RRT82045.1"/>
    <property type="molecule type" value="Genomic_DNA"/>
</dbReference>
<evidence type="ECO:0000256" key="1">
    <source>
        <dbReference type="ARBA" id="ARBA00004477"/>
    </source>
</evidence>